<feature type="compositionally biased region" description="Acidic residues" evidence="1">
    <location>
        <begin position="722"/>
        <end position="761"/>
    </location>
</feature>
<dbReference type="InterPro" id="IPR012337">
    <property type="entry name" value="RNaseH-like_sf"/>
</dbReference>
<keyword evidence="3" id="KW-0808">Transferase</keyword>
<evidence type="ECO:0000256" key="1">
    <source>
        <dbReference type="SAM" id="MobiDB-lite"/>
    </source>
</evidence>
<dbReference type="EMBL" id="BKCJ010007520">
    <property type="protein sequence ID" value="GEU77667.1"/>
    <property type="molecule type" value="Genomic_DNA"/>
</dbReference>
<feature type="domain" description="Integrase catalytic" evidence="2">
    <location>
        <begin position="404"/>
        <end position="513"/>
    </location>
</feature>
<dbReference type="InterPro" id="IPR043502">
    <property type="entry name" value="DNA/RNA_pol_sf"/>
</dbReference>
<dbReference type="GO" id="GO:0015074">
    <property type="term" value="P:DNA integration"/>
    <property type="evidence" value="ECO:0007669"/>
    <property type="project" value="InterPro"/>
</dbReference>
<reference evidence="3" key="1">
    <citation type="journal article" date="2019" name="Sci. Rep.">
        <title>Draft genome of Tanacetum cinerariifolium, the natural source of mosquito coil.</title>
        <authorList>
            <person name="Yamashiro T."/>
            <person name="Shiraishi A."/>
            <person name="Satake H."/>
            <person name="Nakayama K."/>
        </authorList>
    </citation>
    <scope>NUCLEOTIDE SEQUENCE</scope>
</reference>
<name>A0A6L2MWP7_TANCI</name>
<dbReference type="SUPFAM" id="SSF53098">
    <property type="entry name" value="Ribonuclease H-like"/>
    <property type="match status" value="1"/>
</dbReference>
<gene>
    <name evidence="3" type="ORF">Tci_049645</name>
</gene>
<evidence type="ECO:0000313" key="3">
    <source>
        <dbReference type="EMBL" id="GEU77667.1"/>
    </source>
</evidence>
<dbReference type="Gene3D" id="3.10.10.10">
    <property type="entry name" value="HIV Type 1 Reverse Transcriptase, subunit A, domain 1"/>
    <property type="match status" value="1"/>
</dbReference>
<dbReference type="PROSITE" id="PS50994">
    <property type="entry name" value="INTEGRASE"/>
    <property type="match status" value="1"/>
</dbReference>
<dbReference type="GO" id="GO:0003676">
    <property type="term" value="F:nucleic acid binding"/>
    <property type="evidence" value="ECO:0007669"/>
    <property type="project" value="InterPro"/>
</dbReference>
<protein>
    <submittedName>
        <fullName evidence="3">Reverse transcriptase domain-containing protein</fullName>
    </submittedName>
</protein>
<dbReference type="Gene3D" id="1.10.340.70">
    <property type="match status" value="1"/>
</dbReference>
<keyword evidence="3" id="KW-0548">Nucleotidyltransferase</keyword>
<organism evidence="3">
    <name type="scientific">Tanacetum cinerariifolium</name>
    <name type="common">Dalmatian daisy</name>
    <name type="synonym">Chrysanthemum cinerariifolium</name>
    <dbReference type="NCBI Taxonomy" id="118510"/>
    <lineage>
        <taxon>Eukaryota</taxon>
        <taxon>Viridiplantae</taxon>
        <taxon>Streptophyta</taxon>
        <taxon>Embryophyta</taxon>
        <taxon>Tracheophyta</taxon>
        <taxon>Spermatophyta</taxon>
        <taxon>Magnoliopsida</taxon>
        <taxon>eudicotyledons</taxon>
        <taxon>Gunneridae</taxon>
        <taxon>Pentapetalae</taxon>
        <taxon>asterids</taxon>
        <taxon>campanulids</taxon>
        <taxon>Asterales</taxon>
        <taxon>Asteraceae</taxon>
        <taxon>Asteroideae</taxon>
        <taxon>Anthemideae</taxon>
        <taxon>Anthemidinae</taxon>
        <taxon>Tanacetum</taxon>
    </lineage>
</organism>
<dbReference type="InterPro" id="IPR036397">
    <property type="entry name" value="RNaseH_sf"/>
</dbReference>
<dbReference type="InterPro" id="IPR041588">
    <property type="entry name" value="Integrase_H2C2"/>
</dbReference>
<dbReference type="SUPFAM" id="SSF56672">
    <property type="entry name" value="DNA/RNA polymerases"/>
    <property type="match status" value="1"/>
</dbReference>
<evidence type="ECO:0000259" key="2">
    <source>
        <dbReference type="PROSITE" id="PS50994"/>
    </source>
</evidence>
<feature type="region of interest" description="Disordered" evidence="1">
    <location>
        <begin position="654"/>
        <end position="676"/>
    </location>
</feature>
<feature type="region of interest" description="Disordered" evidence="1">
    <location>
        <begin position="722"/>
        <end position="764"/>
    </location>
</feature>
<sequence length="1335" mass="151891">MSSPNHHTSNIKDAFSSNFPDYIPTSSDYVPTSLGKTYSSSSNNSYGLVPIASPTLLLFHDDPYMKVMLAYYAKESPIPPPAICLHLQCYHQCLILKNSFFLKNYCHLRNVDVTDHPPLLLPHLKNLRYEKALKALLDLSVGLSVRNQCFLVATAPKTARRSLQEFKKLLIKKYCPRTEVQKIKDEFYHLTMKGNDLKTYVRRFQELATLCPTMVSDSEKMMEAFIGGLPQMPEDHQQQCPGKSLDAKGYECSSRPERMGAAPVARTPYRLAPSEMQELSDQLQELADQGFIRPSTSPWGAPVLFVKKKDGSFRMYIDYRELNKPTKLYEALILALPEGNDDFVVYCDASHQSLGAVLMQREKDLKKLYWWPNMKEIIAEYVGKCLTCSRVKAECQKPPGLLVQPEIPMWKWERITMDFVSKLPKTSSEHDTVWVIIDRLTKSAHFIPTREINSMETLTRLYIKEIVSRHGVPISIISDRDSIFTSRFWQSLQNVLITQLDMSTTYHPETYGQKFSYNNSYHASINATPFKALYGRKCRSPVCWAEVGDIQLTGPEIIHETTKKIVQIRQHLQAARDRQRSYANKCLSDETLVIPMKELQLDDKLNFVEEPVKVMDREVKQLKQSRIPIVKGEARTPESPHIVAPPTCHVEESEASGTFGARSTSSDSTVPLSPDHPLTHTTPVLVPIICKTARMVVHVLPVMSPGLSASMAEVAALIHEEDEELEESLDFDSESEDVKDEGPTTEDEDPAIEDEGEEEAVPEGQQRAVLVVGIAVSEPLRIGYGALRRRELALEEYHVYSTFEVGHDSGSVLEPVRSERVLAFRQPTLTTWTDLKDDSPMATSTATISVDEDQFIERYQFRSLEHEQERTAVTFNALWRSVLALEAWAGRVDTQMIDMSRAGRANRKVLNLEWSRFFVSAFKKYLDLANLPRKVEPRLFDRKVYLRILRSISTWEDLTTRFLGQFFPSGRTSKLQNDILMFQQHQGASLSEAWNHFKDLLQKVPHHEDLPLYENESWNDPRDFAIPIKAIYLPQEVSSTYDRHVIELENQVQRLMEAHLVPNLPAQVNKIASLCEICSGPYDTQYCIDNLEQAFVDYASSCNNEVEGKQFTTNQGLRNFNEATNAWKGKTNFNSARTQTLLSPQNGLFSTYTSNMPNVSSSDTSKLDKTVKVTFSKIPILLIFPRANRNSSSPKRVYFINTITIISKEDEARKAGIIKPNETKVDNHNIIVEIKKKVGEELSGSKIVIGKEESLDIKQDNPDDRMCRDTKEVEEVKEENTTSVIDHYLGGMVLEKSFVKKSGLVYDKDDGMVIFDEEKPGSSEEFHVDDSWMAI</sequence>
<dbReference type="PANTHER" id="PTHR45835">
    <property type="entry name" value="YALI0A06105P"/>
    <property type="match status" value="1"/>
</dbReference>
<dbReference type="Gene3D" id="3.30.420.10">
    <property type="entry name" value="Ribonuclease H-like superfamily/Ribonuclease H"/>
    <property type="match status" value="1"/>
</dbReference>
<keyword evidence="3" id="KW-0695">RNA-directed DNA polymerase</keyword>
<dbReference type="GO" id="GO:0003964">
    <property type="term" value="F:RNA-directed DNA polymerase activity"/>
    <property type="evidence" value="ECO:0007669"/>
    <property type="project" value="UniProtKB-KW"/>
</dbReference>
<feature type="compositionally biased region" description="Polar residues" evidence="1">
    <location>
        <begin position="661"/>
        <end position="671"/>
    </location>
</feature>
<dbReference type="InterPro" id="IPR001584">
    <property type="entry name" value="Integrase_cat-core"/>
</dbReference>
<dbReference type="PANTHER" id="PTHR45835:SF103">
    <property type="entry name" value="RNA-DIRECTED DNA POLYMERASE"/>
    <property type="match status" value="1"/>
</dbReference>
<accession>A0A6L2MWP7</accession>
<dbReference type="Pfam" id="PF17921">
    <property type="entry name" value="Integrase_H2C2"/>
    <property type="match status" value="1"/>
</dbReference>
<comment type="caution">
    <text evidence="3">The sequence shown here is derived from an EMBL/GenBank/DDBJ whole genome shotgun (WGS) entry which is preliminary data.</text>
</comment>
<proteinExistence type="predicted"/>
<dbReference type="InterPro" id="IPR005162">
    <property type="entry name" value="Retrotrans_gag_dom"/>
</dbReference>
<dbReference type="Pfam" id="PF03732">
    <property type="entry name" value="Retrotrans_gag"/>
    <property type="match status" value="2"/>
</dbReference>